<dbReference type="GO" id="GO:0046872">
    <property type="term" value="F:metal ion binding"/>
    <property type="evidence" value="ECO:0007669"/>
    <property type="project" value="UniProtKB-KW"/>
</dbReference>
<comment type="similarity">
    <text evidence="1">Belongs to the SCO1/2 family.</text>
</comment>
<feature type="binding site" evidence="2">
    <location>
        <position position="102"/>
    </location>
    <ligand>
        <name>Cu cation</name>
        <dbReference type="ChEBI" id="CHEBI:23378"/>
    </ligand>
</feature>
<dbReference type="AlphaFoldDB" id="A0A4S3TQH6"/>
<dbReference type="InterPro" id="IPR036249">
    <property type="entry name" value="Thioredoxin-like_sf"/>
</dbReference>
<protein>
    <submittedName>
        <fullName evidence="5">SCO family protein</fullName>
    </submittedName>
</protein>
<feature type="binding site" evidence="2">
    <location>
        <position position="98"/>
    </location>
    <ligand>
        <name>Cu cation</name>
        <dbReference type="ChEBI" id="CHEBI:23378"/>
    </ligand>
</feature>
<dbReference type="PROSITE" id="PS51257">
    <property type="entry name" value="PROKAR_LIPOPROTEIN"/>
    <property type="match status" value="1"/>
</dbReference>
<name>A0A4S3TQH6_9EURY</name>
<accession>A0A4S3TQH6</accession>
<keyword evidence="3" id="KW-1015">Disulfide bond</keyword>
<proteinExistence type="inferred from homology"/>
<dbReference type="InterPro" id="IPR003782">
    <property type="entry name" value="SCO1/SenC"/>
</dbReference>
<keyword evidence="2" id="KW-0479">Metal-binding</keyword>
<evidence type="ECO:0000256" key="3">
    <source>
        <dbReference type="PIRSR" id="PIRSR603782-2"/>
    </source>
</evidence>
<dbReference type="Proteomes" id="UP000318864">
    <property type="component" value="Unassembled WGS sequence"/>
</dbReference>
<feature type="region of interest" description="Disordered" evidence="4">
    <location>
        <begin position="181"/>
        <end position="210"/>
    </location>
</feature>
<dbReference type="Pfam" id="PF02630">
    <property type="entry name" value="SCO1-SenC"/>
    <property type="match status" value="1"/>
</dbReference>
<dbReference type="SUPFAM" id="SSF52833">
    <property type="entry name" value="Thioredoxin-like"/>
    <property type="match status" value="1"/>
</dbReference>
<dbReference type="RefSeq" id="WP_141462886.1">
    <property type="nucleotide sequence ID" value="NZ_RBZW01000004.1"/>
</dbReference>
<reference evidence="5 6" key="1">
    <citation type="submission" date="2018-10" db="EMBL/GenBank/DDBJ databases">
        <title>Natronolimnobius sp. XQ-INN 246 isolated from Inner Mongolia Autonomous Region of China.</title>
        <authorList>
            <person name="Xue Q."/>
        </authorList>
    </citation>
    <scope>NUCLEOTIDE SEQUENCE [LARGE SCALE GENOMIC DNA]</scope>
    <source>
        <strain evidence="5 6">XQ-INN 246</strain>
    </source>
</reference>
<evidence type="ECO:0000256" key="2">
    <source>
        <dbReference type="PIRSR" id="PIRSR603782-1"/>
    </source>
</evidence>
<feature type="compositionally biased region" description="Acidic residues" evidence="4">
    <location>
        <begin position="182"/>
        <end position="210"/>
    </location>
</feature>
<dbReference type="EMBL" id="RBZW01000004">
    <property type="protein sequence ID" value="THE66536.1"/>
    <property type="molecule type" value="Genomic_DNA"/>
</dbReference>
<evidence type="ECO:0000313" key="5">
    <source>
        <dbReference type="EMBL" id="THE66536.1"/>
    </source>
</evidence>
<dbReference type="CDD" id="cd02968">
    <property type="entry name" value="SCO"/>
    <property type="match status" value="1"/>
</dbReference>
<feature type="disulfide bond" description="Redox-active" evidence="3">
    <location>
        <begin position="98"/>
        <end position="102"/>
    </location>
</feature>
<gene>
    <name evidence="5" type="ORF">D8Y22_01700</name>
</gene>
<comment type="caution">
    <text evidence="5">The sequence shown here is derived from an EMBL/GenBank/DDBJ whole genome shotgun (WGS) entry which is preliminary data.</text>
</comment>
<evidence type="ECO:0000256" key="4">
    <source>
        <dbReference type="SAM" id="MobiDB-lite"/>
    </source>
</evidence>
<dbReference type="Gene3D" id="3.40.30.10">
    <property type="entry name" value="Glutaredoxin"/>
    <property type="match status" value="1"/>
</dbReference>
<sequence>MRDTSRAVDRRTVLRSTAVAGLVGVAGCTGLGEDGSDEVVLPPPDGYDPDVAAATVHPTYGEAVPELTAPDPIRDVTVTTTDFVGERHTLYTYVFTRCPSACPGLVGNLRHVQDDSVESSYADDVALLSVTFDPAHDTADVLEAYEDDHGVDRNANNWYSLRPETPADAQTVVEGGFGVAFEETESNDHDEDNYEGDGENGHDEDDHDHEDDMAFAHTNLVLFVNAGGYVERAYQGEVPTPADVLEDVQTVVEGW</sequence>
<dbReference type="OrthoDB" id="27579at2157"/>
<evidence type="ECO:0000256" key="1">
    <source>
        <dbReference type="ARBA" id="ARBA00010996"/>
    </source>
</evidence>
<organism evidence="5 6">
    <name type="scientific">Salinadaptatus halalkaliphilus</name>
    <dbReference type="NCBI Taxonomy" id="2419781"/>
    <lineage>
        <taxon>Archaea</taxon>
        <taxon>Methanobacteriati</taxon>
        <taxon>Methanobacteriota</taxon>
        <taxon>Stenosarchaea group</taxon>
        <taxon>Halobacteria</taxon>
        <taxon>Halobacteriales</taxon>
        <taxon>Natrialbaceae</taxon>
        <taxon>Salinadaptatus</taxon>
    </lineage>
</organism>
<keyword evidence="6" id="KW-1185">Reference proteome</keyword>
<keyword evidence="2" id="KW-0186">Copper</keyword>
<evidence type="ECO:0000313" key="6">
    <source>
        <dbReference type="Proteomes" id="UP000318864"/>
    </source>
</evidence>